<evidence type="ECO:0000313" key="3">
    <source>
        <dbReference type="EMBL" id="ADN75130.1"/>
    </source>
</evidence>
<evidence type="ECO:0000256" key="1">
    <source>
        <dbReference type="HAMAP-Rule" id="MF_02231"/>
    </source>
</evidence>
<dbReference type="UniPathway" id="UPA00232"/>
<feature type="domain" description="SCP2" evidence="2">
    <location>
        <begin position="21"/>
        <end position="114"/>
    </location>
</feature>
<name>E1STJ7_FERBD</name>
<evidence type="ECO:0000313" key="4">
    <source>
        <dbReference type="Proteomes" id="UP000006683"/>
    </source>
</evidence>
<keyword evidence="1" id="KW-0831">Ubiquinone biosynthesis</keyword>
<accession>E1STJ7</accession>
<dbReference type="Proteomes" id="UP000006683">
    <property type="component" value="Chromosome"/>
</dbReference>
<dbReference type="Pfam" id="PF02036">
    <property type="entry name" value="SCP2"/>
    <property type="match status" value="1"/>
</dbReference>
<organism evidence="3 4">
    <name type="scientific">Ferrimonas balearica (strain DSM 9799 / CCM 4581 / KCTC 23876 / PAT)</name>
    <dbReference type="NCBI Taxonomy" id="550540"/>
    <lineage>
        <taxon>Bacteria</taxon>
        <taxon>Pseudomonadati</taxon>
        <taxon>Pseudomonadota</taxon>
        <taxon>Gammaproteobacteria</taxon>
        <taxon>Alteromonadales</taxon>
        <taxon>Ferrimonadaceae</taxon>
        <taxon>Ferrimonas</taxon>
    </lineage>
</organism>
<dbReference type="InterPro" id="IPR036527">
    <property type="entry name" value="SCP2_sterol-bd_dom_sf"/>
</dbReference>
<dbReference type="InterPro" id="IPR003033">
    <property type="entry name" value="SCP2_sterol-bd_dom"/>
</dbReference>
<sequence>MLPRPPLGPIRALLLPLLNQRLAAPLRDGELDFLEGRSVSIAVRELPLPIKLGLSEGRLWLDWADASVDARLSGDARALLQMALGSADGDALFFQRRLAMEGDTELAMELKSLLGRYPLLPAPPFSLPGLGTV</sequence>
<comment type="pathway">
    <text evidence="1">Cofactor biosynthesis; ubiquinone biosynthesis.</text>
</comment>
<keyword evidence="4" id="KW-1185">Reference proteome</keyword>
<dbReference type="STRING" id="550540.Fbal_0921"/>
<gene>
    <name evidence="1" type="primary">ubiT</name>
    <name evidence="3" type="ordered locus">Fbal_0921</name>
</gene>
<dbReference type="OrthoDB" id="5292463at2"/>
<comment type="function">
    <text evidence="1">Required for O(2)-independent ubiquinone (coenzyme Q) biosynthesis. Likely functions as an accessory factor.</text>
</comment>
<dbReference type="KEGG" id="fbl:Fbal_0921"/>
<dbReference type="EMBL" id="CP002209">
    <property type="protein sequence ID" value="ADN75130.1"/>
    <property type="molecule type" value="Genomic_DNA"/>
</dbReference>
<reference evidence="3 4" key="1">
    <citation type="journal article" date="2010" name="Stand. Genomic Sci.">
        <title>Complete genome sequence of Ferrimonas balearica type strain (PAT).</title>
        <authorList>
            <person name="Nolan M."/>
            <person name="Sikorski J."/>
            <person name="Davenport K."/>
            <person name="Lucas S."/>
            <person name="Glavina Del Rio T."/>
            <person name="Tice H."/>
            <person name="Cheng J."/>
            <person name="Goodwin L."/>
            <person name="Pitluck S."/>
            <person name="Liolios K."/>
            <person name="Ivanova N."/>
            <person name="Mavromatis K."/>
            <person name="Ovchinnikova G."/>
            <person name="Pati A."/>
            <person name="Chen A."/>
            <person name="Palaniappan K."/>
            <person name="Land M."/>
            <person name="Hauser L."/>
            <person name="Chang Y."/>
            <person name="Jeffries C."/>
            <person name="Tapia R."/>
            <person name="Brettin T."/>
            <person name="Detter J."/>
            <person name="Han C."/>
            <person name="Yasawong M."/>
            <person name="Rohde M."/>
            <person name="Tindall B."/>
            <person name="Goker M."/>
            <person name="Woyke T."/>
            <person name="Bristow J."/>
            <person name="Eisen J."/>
            <person name="Markowitz V."/>
            <person name="Hugenholtz P."/>
            <person name="Kyrpides N."/>
            <person name="Klenk H."/>
            <person name="Lapidus A."/>
        </authorList>
    </citation>
    <scope>NUCLEOTIDE SEQUENCE [LARGE SCALE GENOMIC DNA]</scope>
    <source>
        <strain evidence="4">DSM 9799 / CCM 4581 / KCTC 23876 / PAT</strain>
    </source>
</reference>
<dbReference type="RefSeq" id="WP_013344436.1">
    <property type="nucleotide sequence ID" value="NC_014541.1"/>
</dbReference>
<comment type="similarity">
    <text evidence="1">Belongs to the UbiT family.</text>
</comment>
<proteinExistence type="inferred from homology"/>
<protein>
    <recommendedName>
        <fullName evidence="1">Ubiquinone biosynthesis accessory factor UbiT</fullName>
    </recommendedName>
</protein>
<dbReference type="HAMAP" id="MF_02231">
    <property type="entry name" value="UbiT"/>
    <property type="match status" value="1"/>
</dbReference>
<dbReference type="eggNOG" id="COG3154">
    <property type="taxonomic scope" value="Bacteria"/>
</dbReference>
<dbReference type="HOGENOM" id="CLU_1903569_0_0_6"/>
<dbReference type="Gene3D" id="3.30.1050.10">
    <property type="entry name" value="SCP2 sterol-binding domain"/>
    <property type="match status" value="1"/>
</dbReference>
<dbReference type="AlphaFoldDB" id="E1STJ7"/>
<dbReference type="GO" id="GO:0006744">
    <property type="term" value="P:ubiquinone biosynthetic process"/>
    <property type="evidence" value="ECO:0007669"/>
    <property type="project" value="UniProtKB-UniRule"/>
</dbReference>
<dbReference type="SUPFAM" id="SSF55718">
    <property type="entry name" value="SCP-like"/>
    <property type="match status" value="1"/>
</dbReference>
<dbReference type="GeneID" id="67181168"/>
<dbReference type="InterPro" id="IPR016830">
    <property type="entry name" value="UbiT"/>
</dbReference>
<evidence type="ECO:0000259" key="2">
    <source>
        <dbReference type="Pfam" id="PF02036"/>
    </source>
</evidence>